<evidence type="ECO:0000313" key="10">
    <source>
        <dbReference type="Proteomes" id="UP000823900"/>
    </source>
</evidence>
<feature type="transmembrane region" description="Helical" evidence="7">
    <location>
        <begin position="26"/>
        <end position="47"/>
    </location>
</feature>
<keyword evidence="5 7" id="KW-1133">Transmembrane helix</keyword>
<dbReference type="Pfam" id="PF00528">
    <property type="entry name" value="BPD_transp_1"/>
    <property type="match status" value="1"/>
</dbReference>
<keyword evidence="6 7" id="KW-0472">Membrane</keyword>
<comment type="similarity">
    <text evidence="7">Belongs to the binding-protein-dependent transport system permease family.</text>
</comment>
<dbReference type="InterPro" id="IPR000515">
    <property type="entry name" value="MetI-like"/>
</dbReference>
<evidence type="ECO:0000313" key="9">
    <source>
        <dbReference type="EMBL" id="HJA72071.1"/>
    </source>
</evidence>
<dbReference type="PANTHER" id="PTHR43386">
    <property type="entry name" value="OLIGOPEPTIDE TRANSPORT SYSTEM PERMEASE PROTEIN APPC"/>
    <property type="match status" value="1"/>
</dbReference>
<dbReference type="CDD" id="cd06261">
    <property type="entry name" value="TM_PBP2"/>
    <property type="match status" value="1"/>
</dbReference>
<dbReference type="PANTHER" id="PTHR43386:SF6">
    <property type="entry name" value="ABC TRANSPORTER PERMEASE PROTEIN"/>
    <property type="match status" value="1"/>
</dbReference>
<evidence type="ECO:0000256" key="5">
    <source>
        <dbReference type="ARBA" id="ARBA00022989"/>
    </source>
</evidence>
<protein>
    <submittedName>
        <fullName evidence="9">ABC transporter permease</fullName>
    </submittedName>
</protein>
<evidence type="ECO:0000256" key="2">
    <source>
        <dbReference type="ARBA" id="ARBA00022448"/>
    </source>
</evidence>
<reference evidence="9" key="1">
    <citation type="journal article" date="2021" name="PeerJ">
        <title>Extensive microbial diversity within the chicken gut microbiome revealed by metagenomics and culture.</title>
        <authorList>
            <person name="Gilroy R."/>
            <person name="Ravi A."/>
            <person name="Getino M."/>
            <person name="Pursley I."/>
            <person name="Horton D.L."/>
            <person name="Alikhan N.F."/>
            <person name="Baker D."/>
            <person name="Gharbi K."/>
            <person name="Hall N."/>
            <person name="Watson M."/>
            <person name="Adriaenssens E.M."/>
            <person name="Foster-Nyarko E."/>
            <person name="Jarju S."/>
            <person name="Secka A."/>
            <person name="Antonio M."/>
            <person name="Oren A."/>
            <person name="Chaudhuri R.R."/>
            <person name="La Ragione R."/>
            <person name="Hildebrand F."/>
            <person name="Pallen M.J."/>
        </authorList>
    </citation>
    <scope>NUCLEOTIDE SEQUENCE</scope>
    <source>
        <strain evidence="9">CHK178-16964</strain>
    </source>
</reference>
<dbReference type="EMBL" id="DWZA01000096">
    <property type="protein sequence ID" value="HJA72071.1"/>
    <property type="molecule type" value="Genomic_DNA"/>
</dbReference>
<dbReference type="Proteomes" id="UP000823900">
    <property type="component" value="Unassembled WGS sequence"/>
</dbReference>
<dbReference type="AlphaFoldDB" id="A0A9D2KQH9"/>
<evidence type="ECO:0000256" key="4">
    <source>
        <dbReference type="ARBA" id="ARBA00022692"/>
    </source>
</evidence>
<dbReference type="InterPro" id="IPR025966">
    <property type="entry name" value="OppC_N"/>
</dbReference>
<comment type="caution">
    <text evidence="9">The sequence shown here is derived from an EMBL/GenBank/DDBJ whole genome shotgun (WGS) entry which is preliminary data.</text>
</comment>
<keyword evidence="3" id="KW-1003">Cell membrane</keyword>
<evidence type="ECO:0000256" key="7">
    <source>
        <dbReference type="RuleBase" id="RU363032"/>
    </source>
</evidence>
<evidence type="ECO:0000256" key="6">
    <source>
        <dbReference type="ARBA" id="ARBA00023136"/>
    </source>
</evidence>
<dbReference type="Gene3D" id="1.10.3720.10">
    <property type="entry name" value="MetI-like"/>
    <property type="match status" value="1"/>
</dbReference>
<comment type="subcellular location">
    <subcellularLocation>
        <location evidence="1 7">Cell membrane</location>
        <topology evidence="1 7">Multi-pass membrane protein</topology>
    </subcellularLocation>
</comment>
<feature type="domain" description="ABC transmembrane type-1" evidence="8">
    <location>
        <begin position="86"/>
        <end position="274"/>
    </location>
</feature>
<evidence type="ECO:0000256" key="3">
    <source>
        <dbReference type="ARBA" id="ARBA00022475"/>
    </source>
</evidence>
<dbReference type="GO" id="GO:0005886">
    <property type="term" value="C:plasma membrane"/>
    <property type="evidence" value="ECO:0007669"/>
    <property type="project" value="UniProtKB-SubCell"/>
</dbReference>
<accession>A0A9D2KQH9</accession>
<dbReference type="GO" id="GO:0055085">
    <property type="term" value="P:transmembrane transport"/>
    <property type="evidence" value="ECO:0007669"/>
    <property type="project" value="InterPro"/>
</dbReference>
<feature type="transmembrane region" description="Helical" evidence="7">
    <location>
        <begin position="252"/>
        <end position="273"/>
    </location>
</feature>
<dbReference type="SUPFAM" id="SSF161098">
    <property type="entry name" value="MetI-like"/>
    <property type="match status" value="1"/>
</dbReference>
<dbReference type="PROSITE" id="PS50928">
    <property type="entry name" value="ABC_TM1"/>
    <property type="match status" value="1"/>
</dbReference>
<sequence>MHELKIKLYEEHKKIRFRRLLKNQRMIVGGILTLIIVALAIAAPFLFPEGPHVMEVSERLKGPSETHVLGTDLVGRDLLCRLLYGARVSIGVGAAVAVITMAAGLIMGLYAGYYKTADNIVMRVCDSLKAIPSILLAIALLAIMGSGIENVIISVSIVYTPDVARIARTAVLSAKEQTYIEALEAAGAGTNRILWLNIAPNIISSVIIQVSFIFATAIVTEASLSFLGVGVPVPEPSWGNIVYEGKTVMFQAWWLVVYPSLFIAATVLGLNLLGDGLRDFLDPQNT</sequence>
<feature type="transmembrane region" description="Helical" evidence="7">
    <location>
        <begin position="134"/>
        <end position="159"/>
    </location>
</feature>
<gene>
    <name evidence="9" type="ORF">IAA07_10955</name>
</gene>
<dbReference type="Pfam" id="PF12911">
    <property type="entry name" value="OppC_N"/>
    <property type="match status" value="1"/>
</dbReference>
<dbReference type="InterPro" id="IPR050366">
    <property type="entry name" value="BP-dependent_transpt_permease"/>
</dbReference>
<reference evidence="9" key="2">
    <citation type="submission" date="2021-04" db="EMBL/GenBank/DDBJ databases">
        <authorList>
            <person name="Gilroy R."/>
        </authorList>
    </citation>
    <scope>NUCLEOTIDE SEQUENCE</scope>
    <source>
        <strain evidence="9">CHK178-16964</strain>
    </source>
</reference>
<proteinExistence type="inferred from homology"/>
<feature type="transmembrane region" description="Helical" evidence="7">
    <location>
        <begin position="88"/>
        <end position="113"/>
    </location>
</feature>
<dbReference type="InterPro" id="IPR035906">
    <property type="entry name" value="MetI-like_sf"/>
</dbReference>
<evidence type="ECO:0000259" key="8">
    <source>
        <dbReference type="PROSITE" id="PS50928"/>
    </source>
</evidence>
<keyword evidence="4 7" id="KW-0812">Transmembrane</keyword>
<feature type="transmembrane region" description="Helical" evidence="7">
    <location>
        <begin position="202"/>
        <end position="231"/>
    </location>
</feature>
<keyword evidence="2 7" id="KW-0813">Transport</keyword>
<evidence type="ECO:0000256" key="1">
    <source>
        <dbReference type="ARBA" id="ARBA00004651"/>
    </source>
</evidence>
<organism evidence="9 10">
    <name type="scientific">Candidatus Lachnoclostridium stercoravium</name>
    <dbReference type="NCBI Taxonomy" id="2838633"/>
    <lineage>
        <taxon>Bacteria</taxon>
        <taxon>Bacillati</taxon>
        <taxon>Bacillota</taxon>
        <taxon>Clostridia</taxon>
        <taxon>Lachnospirales</taxon>
        <taxon>Lachnospiraceae</taxon>
    </lineage>
</organism>
<name>A0A9D2KQH9_9FIRM</name>